<dbReference type="Proteomes" id="UP000224056">
    <property type="component" value="Chromosome"/>
</dbReference>
<dbReference type="PANTHER" id="PTHR10050">
    <property type="entry name" value="DOLICHYL-PHOSPHATE-MANNOSE--PROTEIN MANNOSYLTRANSFERASE"/>
    <property type="match status" value="1"/>
</dbReference>
<evidence type="ECO:0000313" key="14">
    <source>
        <dbReference type="EMBL" id="ATO42176.1"/>
    </source>
</evidence>
<dbReference type="EMBL" id="CP017696">
    <property type="protein sequence ID" value="ATO42176.1"/>
    <property type="molecule type" value="Genomic_DNA"/>
</dbReference>
<feature type="transmembrane region" description="Helical" evidence="10">
    <location>
        <begin position="539"/>
        <end position="558"/>
    </location>
</feature>
<keyword evidence="4 10" id="KW-0328">Glycosyltransferase</keyword>
<evidence type="ECO:0000256" key="8">
    <source>
        <dbReference type="ARBA" id="ARBA00023136"/>
    </source>
</evidence>
<evidence type="ECO:0000256" key="9">
    <source>
        <dbReference type="ARBA" id="ARBA00093617"/>
    </source>
</evidence>
<feature type="transmembrane region" description="Helical" evidence="10">
    <location>
        <begin position="482"/>
        <end position="499"/>
    </location>
</feature>
<gene>
    <name evidence="14" type="ORF">BA20089_00225</name>
</gene>
<sequence length="578" mass="65242">MVGLSSQHRSSRHGRHAAHRSGRPAMLSIFSGPKGQHTKRGIDRIPRLSHRESGWLACILMALLGGLLRFVRLGSPRAIVFDETYYVKDAWTMLMTGEPRNWPKTAGPLDLPIDQIFAQGHTSGWLPQAGYVVHPPVGKWCIALGLKLFGGAGNPFAWRVATALAGTIAILLLCRVALRLFHNLPIALTAGFLMAIDGLGIVMSRTGLLDNFIMIFVLGAWLCLMGHRDWARARLRQSWAKDQADFRLHYRVKVIQSQGHPGQESRVELPVATTGPFIAWSWWRTGAALLLGLATGTKWSGAYFFAVFALISVLWDGWERHQAGYGSWLQSAVFRDGLPAALLMIPVWAGTYLASWTGWFLHGDSFMHNWAAQHPGQGLTWLPEGLRSLAEYHRQMWHFHTTLHTRHPYMANPLTWPLQIRPTSFYWQKITGFPGLCGLAKDSPCVAAVTSLGNPLTWWLGSICVILAIFIAVVVKHGDWRIWGVLAGLLAGWLPWMQYMNRTTFTFYSIVILPWMILAICYVANWLRQNSDSVLYRQTMIMGLTLLGLTSAFFYPLWTAMPIPYDFWRMHMWLSSWI</sequence>
<evidence type="ECO:0000259" key="12">
    <source>
        <dbReference type="Pfam" id="PF02366"/>
    </source>
</evidence>
<keyword evidence="10" id="KW-1003">Cell membrane</keyword>
<keyword evidence="5 10" id="KW-0808">Transferase</keyword>
<feature type="domain" description="Protein O-mannosyl-transferase C-terminal four TM" evidence="13">
    <location>
        <begin position="387"/>
        <end position="577"/>
    </location>
</feature>
<feature type="transmembrane region" description="Helical" evidence="10">
    <location>
        <begin position="505"/>
        <end position="527"/>
    </location>
</feature>
<evidence type="ECO:0000256" key="3">
    <source>
        <dbReference type="ARBA" id="ARBA00007222"/>
    </source>
</evidence>
<keyword evidence="6 10" id="KW-0812">Transmembrane</keyword>
<evidence type="ECO:0000313" key="15">
    <source>
        <dbReference type="Proteomes" id="UP000224056"/>
    </source>
</evidence>
<evidence type="ECO:0000259" key="13">
    <source>
        <dbReference type="Pfam" id="PF16192"/>
    </source>
</evidence>
<feature type="domain" description="ArnT-like N-terminal" evidence="12">
    <location>
        <begin position="150"/>
        <end position="239"/>
    </location>
</feature>
<evidence type="ECO:0000256" key="2">
    <source>
        <dbReference type="ARBA" id="ARBA00004922"/>
    </source>
</evidence>
<keyword evidence="8 10" id="KW-0472">Membrane</keyword>
<protein>
    <recommendedName>
        <fullName evidence="9 10">Polyprenol-phosphate-mannose--protein mannosyltransferase</fullName>
        <ecNumber evidence="10">2.4.1.-</ecNumber>
    </recommendedName>
</protein>
<feature type="region of interest" description="Disordered" evidence="11">
    <location>
        <begin position="1"/>
        <end position="41"/>
    </location>
</feature>
<dbReference type="Pfam" id="PF16192">
    <property type="entry name" value="PMT_4TMC"/>
    <property type="match status" value="1"/>
</dbReference>
<evidence type="ECO:0000256" key="11">
    <source>
        <dbReference type="SAM" id="MobiDB-lite"/>
    </source>
</evidence>
<comment type="pathway">
    <text evidence="2 10">Protein modification; protein glycosylation.</text>
</comment>
<evidence type="ECO:0000256" key="7">
    <source>
        <dbReference type="ARBA" id="ARBA00022989"/>
    </source>
</evidence>
<comment type="similarity">
    <text evidence="3 10">Belongs to the glycosyltransferase 39 family.</text>
</comment>
<dbReference type="PANTHER" id="PTHR10050:SF46">
    <property type="entry name" value="PROTEIN O-MANNOSYL-TRANSFERASE 2"/>
    <property type="match status" value="1"/>
</dbReference>
<keyword evidence="7 10" id="KW-1133">Transmembrane helix</keyword>
<evidence type="ECO:0000256" key="5">
    <source>
        <dbReference type="ARBA" id="ARBA00022679"/>
    </source>
</evidence>
<reference evidence="14 15" key="1">
    <citation type="submission" date="2016-10" db="EMBL/GenBank/DDBJ databases">
        <title>The whole genome sequencing and assembly of B. asteroides DSM 20089 strain.</title>
        <authorList>
            <person name="Lee Y.-J."/>
            <person name="Park M.-K."/>
            <person name="Yi H."/>
            <person name="Bahn Y.-S."/>
            <person name="Kim J.F."/>
            <person name="Lee D.-W."/>
        </authorList>
    </citation>
    <scope>NUCLEOTIDE SEQUENCE [LARGE SCALE GENOMIC DNA]</scope>
    <source>
        <strain evidence="14 15">DSM 20089</strain>
    </source>
</reference>
<dbReference type="InterPro" id="IPR027005">
    <property type="entry name" value="PMT-like"/>
</dbReference>
<dbReference type="InterPro" id="IPR032421">
    <property type="entry name" value="PMT_4TMC"/>
</dbReference>
<feature type="transmembrane region" description="Helical" evidence="10">
    <location>
        <begin position="53"/>
        <end position="71"/>
    </location>
</feature>
<organism evidence="14 15">
    <name type="scientific">Bifidobacterium asteroides DSM 20089</name>
    <dbReference type="NCBI Taxonomy" id="1437594"/>
    <lineage>
        <taxon>Bacteria</taxon>
        <taxon>Bacillati</taxon>
        <taxon>Actinomycetota</taxon>
        <taxon>Actinomycetes</taxon>
        <taxon>Bifidobacteriales</taxon>
        <taxon>Bifidobacteriaceae</taxon>
        <taxon>Bifidobacterium</taxon>
    </lineage>
</organism>
<dbReference type="GO" id="GO:0012505">
    <property type="term" value="C:endomembrane system"/>
    <property type="evidence" value="ECO:0007669"/>
    <property type="project" value="UniProtKB-SubCell"/>
</dbReference>
<accession>A0AAD0ACA3</accession>
<comment type="function">
    <text evidence="10">Protein O-mannosyltransferase that catalyzes the transfer of a single mannose residue from a polyprenol phospho-mannosyl lipidic donor to the hydroxyl group of selected serine and threonine residues in acceptor proteins.</text>
</comment>
<name>A0AAD0ACA3_9BIFI</name>
<evidence type="ECO:0000256" key="4">
    <source>
        <dbReference type="ARBA" id="ARBA00022676"/>
    </source>
</evidence>
<feature type="transmembrane region" description="Helical" evidence="10">
    <location>
        <begin position="338"/>
        <end position="361"/>
    </location>
</feature>
<dbReference type="GO" id="GO:0005886">
    <property type="term" value="C:plasma membrane"/>
    <property type="evidence" value="ECO:0007669"/>
    <property type="project" value="UniProtKB-SubCell"/>
</dbReference>
<dbReference type="InterPro" id="IPR003342">
    <property type="entry name" value="ArnT-like_N"/>
</dbReference>
<dbReference type="AlphaFoldDB" id="A0AAD0ACA3"/>
<proteinExistence type="inferred from homology"/>
<evidence type="ECO:0000256" key="10">
    <source>
        <dbReference type="RuleBase" id="RU367007"/>
    </source>
</evidence>
<feature type="transmembrane region" description="Helical" evidence="10">
    <location>
        <begin position="456"/>
        <end position="475"/>
    </location>
</feature>
<evidence type="ECO:0000256" key="1">
    <source>
        <dbReference type="ARBA" id="ARBA00004127"/>
    </source>
</evidence>
<feature type="transmembrane region" description="Helical" evidence="10">
    <location>
        <begin position="156"/>
        <end position="178"/>
    </location>
</feature>
<feature type="compositionally biased region" description="Basic residues" evidence="11">
    <location>
        <begin position="9"/>
        <end position="22"/>
    </location>
</feature>
<feature type="transmembrane region" description="Helical" evidence="10">
    <location>
        <begin position="209"/>
        <end position="227"/>
    </location>
</feature>
<dbReference type="EC" id="2.4.1.-" evidence="10"/>
<comment type="subcellular location">
    <subcellularLocation>
        <location evidence="10">Cell membrane</location>
    </subcellularLocation>
    <subcellularLocation>
        <location evidence="1">Endomembrane system</location>
        <topology evidence="1">Multi-pass membrane protein</topology>
    </subcellularLocation>
</comment>
<evidence type="ECO:0000256" key="6">
    <source>
        <dbReference type="ARBA" id="ARBA00022692"/>
    </source>
</evidence>
<dbReference type="Pfam" id="PF02366">
    <property type="entry name" value="PMT"/>
    <property type="match status" value="1"/>
</dbReference>
<feature type="transmembrane region" description="Helical" evidence="10">
    <location>
        <begin position="184"/>
        <end position="202"/>
    </location>
</feature>
<dbReference type="GO" id="GO:0004169">
    <property type="term" value="F:dolichyl-phosphate-mannose-protein mannosyltransferase activity"/>
    <property type="evidence" value="ECO:0007669"/>
    <property type="project" value="UniProtKB-UniRule"/>
</dbReference>